<protein>
    <recommendedName>
        <fullName evidence="1">SAM domain-containing protein</fullName>
    </recommendedName>
</protein>
<gene>
    <name evidence="2" type="ORF">RCO7_02848</name>
</gene>
<accession>A0A1E1KSH8</accession>
<name>A0A1E1KSH8_9HELO</name>
<feature type="domain" description="SAM" evidence="1">
    <location>
        <begin position="8"/>
        <end position="57"/>
    </location>
</feature>
<dbReference type="Proteomes" id="UP000178129">
    <property type="component" value="Unassembled WGS sequence"/>
</dbReference>
<sequence length="127" mass="13873">MDLQFVLAHLGITVYWPLLFETGFETWEILKDITERDMEAIGMKLGHRRRLQREIATSRGHPTNAALEQSAICCCSTTGGQRNCEAGYGAKSAMVAGFGFGSELCNEFEEGLGYGRKRDGGGFSVGS</sequence>
<organism evidence="2 3">
    <name type="scientific">Rhynchosporium graminicola</name>
    <dbReference type="NCBI Taxonomy" id="2792576"/>
    <lineage>
        <taxon>Eukaryota</taxon>
        <taxon>Fungi</taxon>
        <taxon>Dikarya</taxon>
        <taxon>Ascomycota</taxon>
        <taxon>Pezizomycotina</taxon>
        <taxon>Leotiomycetes</taxon>
        <taxon>Helotiales</taxon>
        <taxon>Ploettnerulaceae</taxon>
        <taxon>Rhynchosporium</taxon>
    </lineage>
</organism>
<dbReference type="AlphaFoldDB" id="A0A1E1KSH8"/>
<dbReference type="InParanoid" id="A0A1E1KSH8"/>
<evidence type="ECO:0000259" key="1">
    <source>
        <dbReference type="Pfam" id="PF00536"/>
    </source>
</evidence>
<evidence type="ECO:0000313" key="3">
    <source>
        <dbReference type="Proteomes" id="UP000178129"/>
    </source>
</evidence>
<dbReference type="InterPro" id="IPR001660">
    <property type="entry name" value="SAM"/>
</dbReference>
<keyword evidence="3" id="KW-1185">Reference proteome</keyword>
<dbReference type="Gene3D" id="1.10.150.50">
    <property type="entry name" value="Transcription Factor, Ets-1"/>
    <property type="match status" value="1"/>
</dbReference>
<evidence type="ECO:0000313" key="2">
    <source>
        <dbReference type="EMBL" id="CZT00954.1"/>
    </source>
</evidence>
<dbReference type="STRING" id="914237.A0A1E1KSH8"/>
<proteinExistence type="predicted"/>
<comment type="caution">
    <text evidence="2">The sequence shown here is derived from an EMBL/GenBank/DDBJ whole genome shotgun (WGS) entry which is preliminary data.</text>
</comment>
<dbReference type="Pfam" id="PF00536">
    <property type="entry name" value="SAM_1"/>
    <property type="match status" value="1"/>
</dbReference>
<dbReference type="SUPFAM" id="SSF47769">
    <property type="entry name" value="SAM/Pointed domain"/>
    <property type="match status" value="1"/>
</dbReference>
<dbReference type="EMBL" id="FJUW01000021">
    <property type="protein sequence ID" value="CZT00954.1"/>
    <property type="molecule type" value="Genomic_DNA"/>
</dbReference>
<dbReference type="InterPro" id="IPR013761">
    <property type="entry name" value="SAM/pointed_sf"/>
</dbReference>
<reference evidence="3" key="1">
    <citation type="submission" date="2016-03" db="EMBL/GenBank/DDBJ databases">
        <authorList>
            <person name="Ploux O."/>
        </authorList>
    </citation>
    <scope>NUCLEOTIDE SEQUENCE [LARGE SCALE GENOMIC DNA]</scope>
    <source>
        <strain evidence="3">UK7</strain>
    </source>
</reference>